<dbReference type="GO" id="GO:0006574">
    <property type="term" value="P:L-valine catabolic process"/>
    <property type="evidence" value="ECO:0007669"/>
    <property type="project" value="TreeGrafter"/>
</dbReference>
<keyword evidence="14" id="KW-1185">Reference proteome</keyword>
<dbReference type="Gene3D" id="3.90.226.10">
    <property type="entry name" value="2-enoyl-CoA Hydratase, Chain A, domain 1"/>
    <property type="match status" value="1"/>
</dbReference>
<keyword evidence="8 13" id="KW-0378">Hydrolase</keyword>
<feature type="domain" description="Enoyl-CoA hydratase/isomerase" evidence="12">
    <location>
        <begin position="46"/>
        <end position="375"/>
    </location>
</feature>
<evidence type="ECO:0000256" key="11">
    <source>
        <dbReference type="ARBA" id="ARBA00031181"/>
    </source>
</evidence>
<comment type="subcellular location">
    <subcellularLocation>
        <location evidence="2">Mitochondrion</location>
    </subcellularLocation>
</comment>
<comment type="similarity">
    <text evidence="4">Belongs to the enoyl-CoA hydratase/isomerase family.</text>
</comment>
<name>A0A9Q1H5W9_HOLLE</name>
<accession>A0A9Q1H5W9</accession>
<dbReference type="Pfam" id="PF16113">
    <property type="entry name" value="ECH_2"/>
    <property type="match status" value="1"/>
</dbReference>
<evidence type="ECO:0000259" key="12">
    <source>
        <dbReference type="Pfam" id="PF16113"/>
    </source>
</evidence>
<comment type="caution">
    <text evidence="13">The sequence shown here is derived from an EMBL/GenBank/DDBJ whole genome shotgun (WGS) entry which is preliminary data.</text>
</comment>
<evidence type="ECO:0000256" key="8">
    <source>
        <dbReference type="ARBA" id="ARBA00022801"/>
    </source>
</evidence>
<dbReference type="Proteomes" id="UP001152320">
    <property type="component" value="Chromosome 9"/>
</dbReference>
<comment type="pathway">
    <text evidence="3">Amino-acid degradation; L-valine degradation.</text>
</comment>
<dbReference type="InterPro" id="IPR045004">
    <property type="entry name" value="ECH_dom"/>
</dbReference>
<evidence type="ECO:0000256" key="5">
    <source>
        <dbReference type="ARBA" id="ARBA00011915"/>
    </source>
</evidence>
<dbReference type="CDD" id="cd06558">
    <property type="entry name" value="crotonase-like"/>
    <property type="match status" value="1"/>
</dbReference>
<evidence type="ECO:0000256" key="9">
    <source>
        <dbReference type="ARBA" id="ARBA00023128"/>
    </source>
</evidence>
<dbReference type="AlphaFoldDB" id="A0A9Q1H5W9"/>
<dbReference type="PANTHER" id="PTHR43176:SF3">
    <property type="entry name" value="3-HYDROXYISOBUTYRYL-COA HYDROLASE, MITOCHONDRIAL"/>
    <property type="match status" value="1"/>
</dbReference>
<dbReference type="PANTHER" id="PTHR43176">
    <property type="entry name" value="3-HYDROXYISOBUTYRYL-COA HYDROLASE-RELATED"/>
    <property type="match status" value="1"/>
</dbReference>
<evidence type="ECO:0000256" key="6">
    <source>
        <dbReference type="ARBA" id="ARBA00016714"/>
    </source>
</evidence>
<dbReference type="EC" id="3.1.2.4" evidence="5"/>
<evidence type="ECO:0000256" key="1">
    <source>
        <dbReference type="ARBA" id="ARBA00001709"/>
    </source>
</evidence>
<evidence type="ECO:0000256" key="3">
    <source>
        <dbReference type="ARBA" id="ARBA00005109"/>
    </source>
</evidence>
<dbReference type="InterPro" id="IPR032259">
    <property type="entry name" value="HIBYL-CoA-H"/>
</dbReference>
<dbReference type="FunFam" id="3.90.226.10:FF:000026">
    <property type="entry name" value="3-hydroxyisobutyryl-CoA hydrolase, mitochondrial"/>
    <property type="match status" value="1"/>
</dbReference>
<evidence type="ECO:0000256" key="10">
    <source>
        <dbReference type="ARBA" id="ARBA00024871"/>
    </source>
</evidence>
<gene>
    <name evidence="13" type="ORF">HOLleu_20734</name>
</gene>
<dbReference type="NCBIfam" id="NF004127">
    <property type="entry name" value="PRK05617.1"/>
    <property type="match status" value="1"/>
</dbReference>
<comment type="function">
    <text evidence="10">Hydrolyzes 3-hydroxyisobutyryl-CoA (HIBYL-CoA), a saline catabolite. Has high activity toward isobutyryl-CoA. Could be an isobutyryl-CoA dehydrogenase that functions in valine catabolism. Also hydrolyzes 3-hydroxypropanoyl-CoA.</text>
</comment>
<dbReference type="EMBL" id="JAIZAY010000009">
    <property type="protein sequence ID" value="KAJ8036687.1"/>
    <property type="molecule type" value="Genomic_DNA"/>
</dbReference>
<evidence type="ECO:0000256" key="2">
    <source>
        <dbReference type="ARBA" id="ARBA00004173"/>
    </source>
</evidence>
<comment type="catalytic activity">
    <reaction evidence="1">
        <text>3-hydroxy-2-methylpropanoyl-CoA + H2O = 3-hydroxy-2-methylpropanoate + CoA + H(+)</text>
        <dbReference type="Rhea" id="RHEA:20888"/>
        <dbReference type="ChEBI" id="CHEBI:11805"/>
        <dbReference type="ChEBI" id="CHEBI:15377"/>
        <dbReference type="ChEBI" id="CHEBI:15378"/>
        <dbReference type="ChEBI" id="CHEBI:57287"/>
        <dbReference type="ChEBI" id="CHEBI:57340"/>
        <dbReference type="EC" id="3.1.2.4"/>
    </reaction>
</comment>
<sequence length="384" mass="42904">MTQRTMFTHLQRMNLRRIQVLVKHLRMSSSSSSEPDVLLETINGKGVITLNRPKALNSLNLSMIRKIYPQLKEWDADSSTSLVIIKGAGEKAFCAGGDIKAVTDAGRVGDKYSADFFREEYILNHKIGTMKKPYIALVHGISMGGGVGLSIHGKYRVATEKTLFAMPETGIGLFPDVGGGYALPRMQGQLGIFLALTGFRLRGRDVQLSGYATHFVESSQVKDLEQTLLNMKDPSATDIDEVINTFHEKCQLDKDKPFVLQPHQEQINRLFAGETMEDICEALKKDGSEWAVKQLEIIRKMSPTSLKVSLRVMREGAKLSLPADLKMEYRVSQGCIRGKDFYEGVRALLVDKDGNPKWNPATLEEVTSEIVDEHFQPLDNDLEL</sequence>
<dbReference type="GO" id="GO:0005739">
    <property type="term" value="C:mitochondrion"/>
    <property type="evidence" value="ECO:0007669"/>
    <property type="project" value="UniProtKB-SubCell"/>
</dbReference>
<keyword evidence="7" id="KW-0101">Branched-chain amino acid catabolism</keyword>
<organism evidence="13 14">
    <name type="scientific">Holothuria leucospilota</name>
    <name type="common">Black long sea cucumber</name>
    <name type="synonym">Mertensiothuria leucospilota</name>
    <dbReference type="NCBI Taxonomy" id="206669"/>
    <lineage>
        <taxon>Eukaryota</taxon>
        <taxon>Metazoa</taxon>
        <taxon>Echinodermata</taxon>
        <taxon>Eleutherozoa</taxon>
        <taxon>Echinozoa</taxon>
        <taxon>Holothuroidea</taxon>
        <taxon>Aspidochirotacea</taxon>
        <taxon>Aspidochirotida</taxon>
        <taxon>Holothuriidae</taxon>
        <taxon>Holothuria</taxon>
    </lineage>
</organism>
<evidence type="ECO:0000256" key="7">
    <source>
        <dbReference type="ARBA" id="ARBA00022456"/>
    </source>
</evidence>
<dbReference type="OrthoDB" id="1737613at2759"/>
<evidence type="ECO:0000313" key="14">
    <source>
        <dbReference type="Proteomes" id="UP001152320"/>
    </source>
</evidence>
<dbReference type="InterPro" id="IPR029045">
    <property type="entry name" value="ClpP/crotonase-like_dom_sf"/>
</dbReference>
<protein>
    <recommendedName>
        <fullName evidence="6">3-hydroxyisobutyryl-CoA hydrolase, mitochondrial</fullName>
        <ecNumber evidence="5">3.1.2.4</ecNumber>
    </recommendedName>
    <alternativeName>
        <fullName evidence="11">3-hydroxyisobutyryl-coenzyme A hydrolase</fullName>
    </alternativeName>
</protein>
<dbReference type="SUPFAM" id="SSF52096">
    <property type="entry name" value="ClpP/crotonase"/>
    <property type="match status" value="1"/>
</dbReference>
<evidence type="ECO:0000313" key="13">
    <source>
        <dbReference type="EMBL" id="KAJ8036687.1"/>
    </source>
</evidence>
<reference evidence="13" key="1">
    <citation type="submission" date="2021-10" db="EMBL/GenBank/DDBJ databases">
        <title>Tropical sea cucumber genome reveals ecological adaptation and Cuvierian tubules defense mechanism.</title>
        <authorList>
            <person name="Chen T."/>
        </authorList>
    </citation>
    <scope>NUCLEOTIDE SEQUENCE</scope>
    <source>
        <strain evidence="13">Nanhai2018</strain>
        <tissue evidence="13">Muscle</tissue>
    </source>
</reference>
<proteinExistence type="inferred from homology"/>
<dbReference type="GO" id="GO:0003860">
    <property type="term" value="F:3-hydroxyisobutyryl-CoA hydrolase activity"/>
    <property type="evidence" value="ECO:0007669"/>
    <property type="project" value="UniProtKB-EC"/>
</dbReference>
<evidence type="ECO:0000256" key="4">
    <source>
        <dbReference type="ARBA" id="ARBA00005254"/>
    </source>
</evidence>
<keyword evidence="9" id="KW-0496">Mitochondrion</keyword>